<proteinExistence type="predicted"/>
<evidence type="ECO:0000313" key="2">
    <source>
        <dbReference type="EMBL" id="QFQ99013.1"/>
    </source>
</evidence>
<gene>
    <name evidence="2" type="ORF">F9278_25900</name>
</gene>
<dbReference type="EMBL" id="CP045096">
    <property type="protein sequence ID" value="QFQ99013.1"/>
    <property type="molecule type" value="Genomic_DNA"/>
</dbReference>
<keyword evidence="3" id="KW-1185">Reference proteome</keyword>
<protein>
    <submittedName>
        <fullName evidence="2">Uncharacterized protein</fullName>
    </submittedName>
</protein>
<organism evidence="2 3">
    <name type="scientific">Streptomyces phaeolivaceus</name>
    <dbReference type="NCBI Taxonomy" id="2653200"/>
    <lineage>
        <taxon>Bacteria</taxon>
        <taxon>Bacillati</taxon>
        <taxon>Actinomycetota</taxon>
        <taxon>Actinomycetes</taxon>
        <taxon>Kitasatosporales</taxon>
        <taxon>Streptomycetaceae</taxon>
        <taxon>Streptomyces</taxon>
    </lineage>
</organism>
<reference evidence="2 3" key="1">
    <citation type="submission" date="2019-10" db="EMBL/GenBank/DDBJ databases">
        <title>Streptomyces sp. strain GY16 isolated from leaves of Broussonetia papyrifera.</title>
        <authorList>
            <person name="Mo P."/>
        </authorList>
    </citation>
    <scope>NUCLEOTIDE SEQUENCE [LARGE SCALE GENOMIC DNA]</scope>
    <source>
        <strain evidence="2 3">GY16</strain>
    </source>
</reference>
<accession>A0A5P8K6R1</accession>
<dbReference type="AlphaFoldDB" id="A0A5P8K6R1"/>
<feature type="region of interest" description="Disordered" evidence="1">
    <location>
        <begin position="1"/>
        <end position="21"/>
    </location>
</feature>
<evidence type="ECO:0000256" key="1">
    <source>
        <dbReference type="SAM" id="MobiDB-lite"/>
    </source>
</evidence>
<evidence type="ECO:0000313" key="3">
    <source>
        <dbReference type="Proteomes" id="UP000327294"/>
    </source>
</evidence>
<dbReference type="Proteomes" id="UP000327294">
    <property type="component" value="Chromosome"/>
</dbReference>
<name>A0A5P8K6R1_9ACTN</name>
<sequence>MGSERQRESTPAPGPPKRLCPACEHPVHSEVKRHKTMGIYVPVWAEGPCRNPLCERYVRPPAGTAHRATDDTGP</sequence>
<dbReference type="KEGG" id="sphv:F9278_25900"/>